<proteinExistence type="predicted"/>
<dbReference type="Proteomes" id="UP001241926">
    <property type="component" value="Unassembled WGS sequence"/>
</dbReference>
<dbReference type="PANTHER" id="PTHR33993">
    <property type="entry name" value="GLYOXALASE-RELATED"/>
    <property type="match status" value="1"/>
</dbReference>
<dbReference type="InterPro" id="IPR004360">
    <property type="entry name" value="Glyas_Fos-R_dOase_dom"/>
</dbReference>
<dbReference type="Gene3D" id="3.10.180.10">
    <property type="entry name" value="2,3-Dihydroxybiphenyl 1,2-Dioxygenase, domain 1"/>
    <property type="match status" value="2"/>
</dbReference>
<feature type="domain" description="VOC" evidence="1">
    <location>
        <begin position="10"/>
        <end position="123"/>
    </location>
</feature>
<dbReference type="RefSeq" id="WP_093718028.1">
    <property type="nucleotide sequence ID" value="NZ_JASJUS010000017.1"/>
</dbReference>
<dbReference type="Pfam" id="PF00903">
    <property type="entry name" value="Glyoxalase"/>
    <property type="match status" value="2"/>
</dbReference>
<reference evidence="2 3" key="1">
    <citation type="submission" date="2023-05" db="EMBL/GenBank/DDBJ databases">
        <title>Streptomyces fuscus sp. nov., a brown-black pigment producing actinomyces isolated from dry sand of Sea duck farm.</title>
        <authorList>
            <person name="Xie J."/>
            <person name="Shen N."/>
        </authorList>
    </citation>
    <scope>NUCLEOTIDE SEQUENCE [LARGE SCALE GENOMIC DNA]</scope>
    <source>
        <strain evidence="2 3">GXMU-J15</strain>
    </source>
</reference>
<sequence length="263" mass="27946">MLTTRYVQGAPNWVDVGTPDLEGAAAFYRALFGWEFRSAGPEAGGYGFFRLGGRTAAGGMRVAPEQGPPGWHVYFHSTDADATAETVRRAGGSVLMPPDDVFGQGRLAFLADHAGVPFGVWQPAALKGLDVVGDTGALCWVELYTADVAREAAFYDRVFGWETCAMPLPGGVYTGINPAGEDEEAIFGGMVALADDPTGTETEPYWLPYFATDDVDGVVDRARELGGAVRMAPVDIEGVGRTAKLADPYGARFAVIKGTRPQD</sequence>
<dbReference type="PANTHER" id="PTHR33993:SF10">
    <property type="entry name" value="CONSERVED PROTEIN"/>
    <property type="match status" value="1"/>
</dbReference>
<protein>
    <submittedName>
        <fullName evidence="2">VOC family protein</fullName>
    </submittedName>
</protein>
<evidence type="ECO:0000313" key="2">
    <source>
        <dbReference type="EMBL" id="MDL2078522.1"/>
    </source>
</evidence>
<dbReference type="InterPro" id="IPR029068">
    <property type="entry name" value="Glyas_Bleomycin-R_OHBP_Dase"/>
</dbReference>
<dbReference type="SUPFAM" id="SSF54593">
    <property type="entry name" value="Glyoxalase/Bleomycin resistance protein/Dihydroxybiphenyl dioxygenase"/>
    <property type="match status" value="2"/>
</dbReference>
<evidence type="ECO:0000313" key="3">
    <source>
        <dbReference type="Proteomes" id="UP001241926"/>
    </source>
</evidence>
<dbReference type="PROSITE" id="PS51819">
    <property type="entry name" value="VOC"/>
    <property type="match status" value="2"/>
</dbReference>
<evidence type="ECO:0000259" key="1">
    <source>
        <dbReference type="PROSITE" id="PS51819"/>
    </source>
</evidence>
<comment type="caution">
    <text evidence="2">The sequence shown here is derived from an EMBL/GenBank/DDBJ whole genome shotgun (WGS) entry which is preliminary data.</text>
</comment>
<feature type="domain" description="VOC" evidence="1">
    <location>
        <begin position="137"/>
        <end position="258"/>
    </location>
</feature>
<organism evidence="2 3">
    <name type="scientific">Streptomyces fuscus</name>
    <dbReference type="NCBI Taxonomy" id="3048495"/>
    <lineage>
        <taxon>Bacteria</taxon>
        <taxon>Bacillati</taxon>
        <taxon>Actinomycetota</taxon>
        <taxon>Actinomycetes</taxon>
        <taxon>Kitasatosporales</taxon>
        <taxon>Streptomycetaceae</taxon>
        <taxon>Streptomyces</taxon>
    </lineage>
</organism>
<dbReference type="EMBL" id="JASJUS010000017">
    <property type="protein sequence ID" value="MDL2078522.1"/>
    <property type="molecule type" value="Genomic_DNA"/>
</dbReference>
<keyword evidence="3" id="KW-1185">Reference proteome</keyword>
<dbReference type="InterPro" id="IPR052164">
    <property type="entry name" value="Anthracycline_SecMetBiosynth"/>
</dbReference>
<name>A0ABT7J2D8_9ACTN</name>
<accession>A0ABT7J2D8</accession>
<dbReference type="CDD" id="cd07247">
    <property type="entry name" value="SgaA_N_like"/>
    <property type="match status" value="2"/>
</dbReference>
<dbReference type="InterPro" id="IPR037523">
    <property type="entry name" value="VOC_core"/>
</dbReference>
<gene>
    <name evidence="2" type="ORF">QNN03_18970</name>
</gene>